<dbReference type="Pfam" id="PF13443">
    <property type="entry name" value="HTH_26"/>
    <property type="match status" value="1"/>
</dbReference>
<evidence type="ECO:0000256" key="1">
    <source>
        <dbReference type="ARBA" id="ARBA00023015"/>
    </source>
</evidence>
<reference evidence="5" key="1">
    <citation type="submission" date="2023-07" db="EMBL/GenBank/DDBJ databases">
        <title>The genome sequence of Rhodocytophaga aerolata KACC 12507.</title>
        <authorList>
            <person name="Zhang X."/>
        </authorList>
    </citation>
    <scope>NUCLEOTIDE SEQUENCE</scope>
    <source>
        <strain evidence="5">KACC 12507</strain>
    </source>
</reference>
<dbReference type="CDD" id="cd06529">
    <property type="entry name" value="S24_LexA-like"/>
    <property type="match status" value="1"/>
</dbReference>
<dbReference type="Proteomes" id="UP001168528">
    <property type="component" value="Unassembled WGS sequence"/>
</dbReference>
<dbReference type="SMART" id="SM00530">
    <property type="entry name" value="HTH_XRE"/>
    <property type="match status" value="1"/>
</dbReference>
<sequence>MNIEERIKQLATEKEIPLKTLATKIDMTETGFYAMLRNKSMKVETLLKISKVLGVEPASFFNSKPTTEVAPAASSSAEFYTGANIRILPIVVDKEENERITFVPIKAAAGYLTRYQDVEYIQQLPSFNLPNLKDGTYRAFEVEGDSMKPTIHAGDIVICRYVENWYHMMDNKIYLVAGVDGIGIVVKRVLNRIRKENKIILCSENDFYPAFELAASEIFEIWEVKVKVSTNLEPPLYLDNRLRRFEESINSVVGMLTKVMVSER</sequence>
<evidence type="ECO:0000256" key="2">
    <source>
        <dbReference type="ARBA" id="ARBA00023125"/>
    </source>
</evidence>
<dbReference type="InterPro" id="IPR015927">
    <property type="entry name" value="Peptidase_S24_S26A/B/C"/>
</dbReference>
<dbReference type="SUPFAM" id="SSF47413">
    <property type="entry name" value="lambda repressor-like DNA-binding domains"/>
    <property type="match status" value="1"/>
</dbReference>
<keyword evidence="3" id="KW-0804">Transcription</keyword>
<evidence type="ECO:0000313" key="5">
    <source>
        <dbReference type="EMBL" id="MDO1446216.1"/>
    </source>
</evidence>
<keyword evidence="1" id="KW-0805">Transcription regulation</keyword>
<dbReference type="EMBL" id="JAUKPO010000003">
    <property type="protein sequence ID" value="MDO1446216.1"/>
    <property type="molecule type" value="Genomic_DNA"/>
</dbReference>
<protein>
    <submittedName>
        <fullName evidence="5">S24 family peptidase</fullName>
    </submittedName>
</protein>
<dbReference type="PROSITE" id="PS50943">
    <property type="entry name" value="HTH_CROC1"/>
    <property type="match status" value="1"/>
</dbReference>
<dbReference type="InterPro" id="IPR036286">
    <property type="entry name" value="LexA/Signal_pep-like_sf"/>
</dbReference>
<keyword evidence="2" id="KW-0238">DNA-binding</keyword>
<name>A0ABT8R3H2_9BACT</name>
<organism evidence="5 6">
    <name type="scientific">Rhodocytophaga aerolata</name>
    <dbReference type="NCBI Taxonomy" id="455078"/>
    <lineage>
        <taxon>Bacteria</taxon>
        <taxon>Pseudomonadati</taxon>
        <taxon>Bacteroidota</taxon>
        <taxon>Cytophagia</taxon>
        <taxon>Cytophagales</taxon>
        <taxon>Rhodocytophagaceae</taxon>
        <taxon>Rhodocytophaga</taxon>
    </lineage>
</organism>
<gene>
    <name evidence="5" type="ORF">Q0590_08135</name>
</gene>
<evidence type="ECO:0000256" key="3">
    <source>
        <dbReference type="ARBA" id="ARBA00023163"/>
    </source>
</evidence>
<dbReference type="PANTHER" id="PTHR40661">
    <property type="match status" value="1"/>
</dbReference>
<comment type="caution">
    <text evidence="5">The sequence shown here is derived from an EMBL/GenBank/DDBJ whole genome shotgun (WGS) entry which is preliminary data.</text>
</comment>
<dbReference type="Gene3D" id="1.10.260.40">
    <property type="entry name" value="lambda repressor-like DNA-binding domains"/>
    <property type="match status" value="1"/>
</dbReference>
<proteinExistence type="predicted"/>
<evidence type="ECO:0000313" key="6">
    <source>
        <dbReference type="Proteomes" id="UP001168528"/>
    </source>
</evidence>
<dbReference type="InterPro" id="IPR001387">
    <property type="entry name" value="Cro/C1-type_HTH"/>
</dbReference>
<dbReference type="InterPro" id="IPR039418">
    <property type="entry name" value="LexA-like"/>
</dbReference>
<evidence type="ECO:0000259" key="4">
    <source>
        <dbReference type="PROSITE" id="PS50943"/>
    </source>
</evidence>
<keyword evidence="6" id="KW-1185">Reference proteome</keyword>
<feature type="domain" description="HTH cro/C1-type" evidence="4">
    <location>
        <begin position="7"/>
        <end position="60"/>
    </location>
</feature>
<dbReference type="Pfam" id="PF00717">
    <property type="entry name" value="Peptidase_S24"/>
    <property type="match status" value="1"/>
</dbReference>
<dbReference type="InterPro" id="IPR010982">
    <property type="entry name" value="Lambda_DNA-bd_dom_sf"/>
</dbReference>
<dbReference type="PANTHER" id="PTHR40661:SF3">
    <property type="entry name" value="FELS-1 PROPHAGE TRANSCRIPTIONAL REGULATOR"/>
    <property type="match status" value="1"/>
</dbReference>
<dbReference type="Gene3D" id="2.10.109.10">
    <property type="entry name" value="Umud Fragment, subunit A"/>
    <property type="match status" value="1"/>
</dbReference>
<dbReference type="RefSeq" id="WP_302037017.1">
    <property type="nucleotide sequence ID" value="NZ_JAUKPO010000003.1"/>
</dbReference>
<dbReference type="SUPFAM" id="SSF51306">
    <property type="entry name" value="LexA/Signal peptidase"/>
    <property type="match status" value="1"/>
</dbReference>
<accession>A0ABT8R3H2</accession>